<dbReference type="InterPro" id="IPR022478">
    <property type="entry name" value="ABC_transptr_sub-bd_PQQ"/>
</dbReference>
<feature type="transmembrane region" description="Helical" evidence="3">
    <location>
        <begin position="29"/>
        <end position="52"/>
    </location>
</feature>
<comment type="similarity">
    <text evidence="1">Belongs to the leucine-binding protein family.</text>
</comment>
<dbReference type="AlphaFoldDB" id="A0A7R6P4S7"/>
<evidence type="ECO:0000256" key="1">
    <source>
        <dbReference type="ARBA" id="ARBA00010062"/>
    </source>
</evidence>
<evidence type="ECO:0000256" key="3">
    <source>
        <dbReference type="SAM" id="Phobius"/>
    </source>
</evidence>
<dbReference type="SUPFAM" id="SSF53822">
    <property type="entry name" value="Periplasmic binding protein-like I"/>
    <property type="match status" value="1"/>
</dbReference>
<name>A0A7R6P4S7_9GAMM</name>
<evidence type="ECO:0000256" key="2">
    <source>
        <dbReference type="ARBA" id="ARBA00022729"/>
    </source>
</evidence>
<feature type="domain" description="Leucine-binding protein" evidence="4">
    <location>
        <begin position="85"/>
        <end position="238"/>
    </location>
</feature>
<dbReference type="PANTHER" id="PTHR30483:SF6">
    <property type="entry name" value="PERIPLASMIC BINDING PROTEIN OF ABC TRANSPORTER FOR NATURAL AMINO ACIDS"/>
    <property type="match status" value="1"/>
</dbReference>
<dbReference type="Pfam" id="PF13458">
    <property type="entry name" value="Peripla_BP_6"/>
    <property type="match status" value="1"/>
</dbReference>
<keyword evidence="3" id="KW-0812">Transmembrane</keyword>
<protein>
    <submittedName>
        <fullName evidence="5">Branched-chain amino acid transport system substrate-binding protein</fullName>
    </submittedName>
</protein>
<keyword evidence="3" id="KW-0472">Membrane</keyword>
<keyword evidence="2" id="KW-0732">Signal</keyword>
<organism evidence="5 6">
    <name type="scientific">Amphritea japonica ATCC BAA-1530</name>
    <dbReference type="NCBI Taxonomy" id="1278309"/>
    <lineage>
        <taxon>Bacteria</taxon>
        <taxon>Pseudomonadati</taxon>
        <taxon>Pseudomonadota</taxon>
        <taxon>Gammaproteobacteria</taxon>
        <taxon>Oceanospirillales</taxon>
        <taxon>Oceanospirillaceae</taxon>
        <taxon>Amphritea</taxon>
    </lineage>
</organism>
<dbReference type="InterPro" id="IPR028082">
    <property type="entry name" value="Peripla_BP_I"/>
</dbReference>
<dbReference type="NCBIfam" id="TIGR03863">
    <property type="entry name" value="PQQ_ABC_bind"/>
    <property type="match status" value="1"/>
</dbReference>
<dbReference type="InterPro" id="IPR051010">
    <property type="entry name" value="BCAA_transport"/>
</dbReference>
<dbReference type="Proteomes" id="UP000595663">
    <property type="component" value="Chromosome"/>
</dbReference>
<dbReference type="KEGG" id="ajp:AMJAP_1304"/>
<dbReference type="PANTHER" id="PTHR30483">
    <property type="entry name" value="LEUCINE-SPECIFIC-BINDING PROTEIN"/>
    <property type="match status" value="1"/>
</dbReference>
<keyword evidence="3" id="KW-1133">Transmembrane helix</keyword>
<dbReference type="Gene3D" id="3.40.50.2300">
    <property type="match status" value="2"/>
</dbReference>
<gene>
    <name evidence="5" type="ORF">AMJAP_1304</name>
</gene>
<dbReference type="InterPro" id="IPR028081">
    <property type="entry name" value="Leu-bd"/>
</dbReference>
<reference evidence="5 6" key="1">
    <citation type="journal article" date="2008" name="Int. J. Syst. Evol. Microbiol.">
        <title>Amphritea japonica sp. nov. and Amphritea balenae sp. nov., isolated from the sediment adjacent to sperm whale carcasses off Kagoshima, Japan.</title>
        <authorList>
            <person name="Miyazaki M."/>
            <person name="Nogi Y."/>
            <person name="Fujiwara Y."/>
            <person name="Kawato M."/>
            <person name="Nagahama T."/>
            <person name="Kubokawa K."/>
            <person name="Horikoshi K."/>
        </authorList>
    </citation>
    <scope>NUCLEOTIDE SEQUENCE [LARGE SCALE GENOMIC DNA]</scope>
    <source>
        <strain evidence="5 6">ATCC BAA-1530</strain>
    </source>
</reference>
<evidence type="ECO:0000313" key="5">
    <source>
        <dbReference type="EMBL" id="BBB25899.1"/>
    </source>
</evidence>
<dbReference type="EMBL" id="AP014545">
    <property type="protein sequence ID" value="BBB25899.1"/>
    <property type="molecule type" value="Genomic_DNA"/>
</dbReference>
<evidence type="ECO:0000259" key="4">
    <source>
        <dbReference type="Pfam" id="PF13458"/>
    </source>
</evidence>
<keyword evidence="6" id="KW-1185">Reference proteome</keyword>
<evidence type="ECO:0000313" key="6">
    <source>
        <dbReference type="Proteomes" id="UP000595663"/>
    </source>
</evidence>
<sequence length="427" mass="48186">MIGTFRIFNTSSVHPILKDYSVVNNDQRAYMHILKSFILILSFQLLSIIAIAEEQETRIGFLAYHPDRGPVLSNLLPEPQGRGLNGAQLGLNDNNTTGRFLKQHYSLASALAETPEQVSSIVTQWLDDGIRLLITDLPKNELLAVTNIATAYGAIIFNAGSYANELRTETCLSNTLHTLPSRAMLTDALGQWSTARRLQRWLLIKGSQPEDIAYADSLKRSAKRFGVKIVAEKTWSFDTDLRRTAQRELPLFTQTDEYDLVVVADERGDFGEYVMYNTWYPRPVAGTQGLTPVAWHRVIEQWGAAQLQSRFDKEFQRWMNSKDYAAWAAVRTIGEAVTQTRSSDPATLFSFINSDQFQLAAFKGRKLNYRNWSGQLRQPIPLVQPRSLVSQPPLEGFLHPVTDLDTLGIDKPESRCTVSFNTAIKQQ</sequence>
<accession>A0A7R6P4S7</accession>
<proteinExistence type="inferred from homology"/>
<dbReference type="CDD" id="cd06268">
    <property type="entry name" value="PBP1_ABC_transporter_LIVBP-like"/>
    <property type="match status" value="1"/>
</dbReference>